<dbReference type="EC" id="3.4.14.10" evidence="15"/>
<evidence type="ECO:0000256" key="4">
    <source>
        <dbReference type="ARBA" id="ARBA00022729"/>
    </source>
</evidence>
<dbReference type="InterPro" id="IPR045051">
    <property type="entry name" value="SBT"/>
</dbReference>
<feature type="domain" description="Inhibitor I9" evidence="13">
    <location>
        <begin position="29"/>
        <end position="106"/>
    </location>
</feature>
<sequence>MFRKFSFVLLLTCTTLFSVFPTKATELKTYIVHLSSPEDHPRNIEEWYNSFLLKVASRSNTIPEMVYPYHQVITGFAAKMSADQAKVMESLSGVLSVSAESVYQLHTTRSSYFLGLRRNSGLWKDSNYGKGTIIGVIDSGITPGHPSFKDDGVPPPPLTWKGKCEVAGCNNKLIGMRSFVKGQTPIDDAGHGTHTSSTAAGNWVDNASVFQLGNGTACGMAPLAHIAMYKTCDISGCFGSDILAGMDAAITDGVNVLSISLGSFSMPFYKDILAIAAFTATQKGISVSCSAGNAGPYNATLSNEATWILTVGASTIDRRFRTTVRLGNNKLFHGESLYQPKNYSRKLRPLVYGEGCSKESLDRIDVKGKVVLCDVDGRTGNIAKGMEVKKAGGAAMIVANDIVTGESIAAQVHVILASYIGYKEGVEIKKYLNSTSSPTATILCRGTVVGLKSDPEMASFSSRGPNRASPGILKPDVTGPGVDILAAWNVKVDKLTQTNATFFVVRGTSMSCPHLAGIMALLKSAHPEWSPAAIKSAIMTTASQVNRNGSAIVDERDLPANVFAIGSGHVNPPKANEPGLVFDIQPDDYIPYLCGLGYTPNQIETIVKKKVSCSKTITEAELNYPSFVVSLKPGESKTYSRTVTNVGLAEAGYSVRDSSIPPGVSIEVGIRDRQDVMSFTAVQQKGTYEVKFTRDIKDTKKSPYGQGHMTWVSETGKYTVRTPFVFKFE</sequence>
<keyword evidence="7" id="KW-0325">Glycoprotein</keyword>
<dbReference type="Pfam" id="PF00082">
    <property type="entry name" value="Peptidase_S8"/>
    <property type="match status" value="1"/>
</dbReference>
<dbReference type="Pfam" id="PF05922">
    <property type="entry name" value="Inhibitor_I9"/>
    <property type="match status" value="1"/>
</dbReference>
<evidence type="ECO:0000256" key="9">
    <source>
        <dbReference type="PROSITE-ProRule" id="PRU01240"/>
    </source>
</evidence>
<accession>A0A9K3DET3</accession>
<feature type="domain" description="Subtilisin-like protease fibronectin type-III" evidence="14">
    <location>
        <begin position="621"/>
        <end position="725"/>
    </location>
</feature>
<keyword evidence="3 9" id="KW-0645">Protease</keyword>
<dbReference type="GO" id="GO:0008240">
    <property type="term" value="F:tripeptidyl-peptidase activity"/>
    <property type="evidence" value="ECO:0007669"/>
    <property type="project" value="UniProtKB-EC"/>
</dbReference>
<evidence type="ECO:0000256" key="6">
    <source>
        <dbReference type="ARBA" id="ARBA00022825"/>
    </source>
</evidence>
<dbReference type="Gramene" id="mRNA:HanXRQr2_Chr17g0788121">
    <property type="protein sequence ID" value="CDS:HanXRQr2_Chr17g0788121.1"/>
    <property type="gene ID" value="HanXRQr2_Chr17g0788121"/>
</dbReference>
<dbReference type="InterPro" id="IPR037045">
    <property type="entry name" value="S8pro/Inhibitor_I9_sf"/>
</dbReference>
<feature type="domain" description="PA" evidence="12">
    <location>
        <begin position="349"/>
        <end position="427"/>
    </location>
</feature>
<dbReference type="AlphaFoldDB" id="A0A9K3DET3"/>
<feature type="active site" description="Charge relay system" evidence="8 9">
    <location>
        <position position="138"/>
    </location>
</feature>
<protein>
    <submittedName>
        <fullName evidence="15">Tripeptidyl-peptidase II</fullName>
        <ecNumber evidence="15">3.4.14.10</ecNumber>
    </submittedName>
</protein>
<evidence type="ECO:0000256" key="1">
    <source>
        <dbReference type="ARBA" id="ARBA00004613"/>
    </source>
</evidence>
<evidence type="ECO:0000259" key="14">
    <source>
        <dbReference type="Pfam" id="PF17766"/>
    </source>
</evidence>
<dbReference type="GO" id="GO:0004252">
    <property type="term" value="F:serine-type endopeptidase activity"/>
    <property type="evidence" value="ECO:0007669"/>
    <property type="project" value="UniProtKB-UniRule"/>
</dbReference>
<feature type="active site" description="Charge relay system" evidence="8 9">
    <location>
        <position position="509"/>
    </location>
</feature>
<evidence type="ECO:0000256" key="3">
    <source>
        <dbReference type="ARBA" id="ARBA00022670"/>
    </source>
</evidence>
<dbReference type="Pfam" id="PF17766">
    <property type="entry name" value="fn3_6"/>
    <property type="match status" value="1"/>
</dbReference>
<keyword evidence="4 10" id="KW-0732">Signal</keyword>
<gene>
    <name evidence="15" type="ORF">HanXRQr2_Chr17g0788121</name>
</gene>
<evidence type="ECO:0000256" key="5">
    <source>
        <dbReference type="ARBA" id="ARBA00022801"/>
    </source>
</evidence>
<dbReference type="FunFam" id="3.50.30.30:FF:000005">
    <property type="entry name" value="subtilisin-like protease SBT1.5"/>
    <property type="match status" value="1"/>
</dbReference>
<dbReference type="GO" id="GO:0005576">
    <property type="term" value="C:extracellular region"/>
    <property type="evidence" value="ECO:0007669"/>
    <property type="project" value="UniProtKB-SubCell"/>
</dbReference>
<dbReference type="EMBL" id="MNCJ02000332">
    <property type="protein sequence ID" value="KAF5754162.1"/>
    <property type="molecule type" value="Genomic_DNA"/>
</dbReference>
<dbReference type="Proteomes" id="UP000215914">
    <property type="component" value="Unassembled WGS sequence"/>
</dbReference>
<dbReference type="CDD" id="cd02120">
    <property type="entry name" value="PA_subtilisin_like"/>
    <property type="match status" value="1"/>
</dbReference>
<feature type="signal peptide" evidence="10">
    <location>
        <begin position="1"/>
        <end position="24"/>
    </location>
</feature>
<evidence type="ECO:0000256" key="7">
    <source>
        <dbReference type="ARBA" id="ARBA00023180"/>
    </source>
</evidence>
<dbReference type="Gene3D" id="2.60.40.2310">
    <property type="match status" value="1"/>
</dbReference>
<dbReference type="OrthoDB" id="206201at2759"/>
<keyword evidence="5 9" id="KW-0378">Hydrolase</keyword>
<dbReference type="CDD" id="cd04852">
    <property type="entry name" value="Peptidases_S8_3"/>
    <property type="match status" value="1"/>
</dbReference>
<dbReference type="Gene3D" id="3.40.50.200">
    <property type="entry name" value="Peptidase S8/S53 domain"/>
    <property type="match status" value="1"/>
</dbReference>
<dbReference type="InterPro" id="IPR010259">
    <property type="entry name" value="S8pro/Inhibitor_I9"/>
</dbReference>
<dbReference type="Gene3D" id="3.30.70.80">
    <property type="entry name" value="Peptidase S8 propeptide/proteinase inhibitor I9"/>
    <property type="match status" value="1"/>
</dbReference>
<dbReference type="InterPro" id="IPR015500">
    <property type="entry name" value="Peptidase_S8_subtilisin-rel"/>
</dbReference>
<evidence type="ECO:0000259" key="12">
    <source>
        <dbReference type="Pfam" id="PF02225"/>
    </source>
</evidence>
<dbReference type="InterPro" id="IPR023827">
    <property type="entry name" value="Peptidase_S8_Asp-AS"/>
</dbReference>
<dbReference type="PANTHER" id="PTHR10795">
    <property type="entry name" value="PROPROTEIN CONVERTASE SUBTILISIN/KEXIN"/>
    <property type="match status" value="1"/>
</dbReference>
<evidence type="ECO:0000259" key="11">
    <source>
        <dbReference type="Pfam" id="PF00082"/>
    </source>
</evidence>
<dbReference type="PROSITE" id="PS51892">
    <property type="entry name" value="SUBTILASE"/>
    <property type="match status" value="1"/>
</dbReference>
<feature type="domain" description="Peptidase S8/S53" evidence="11">
    <location>
        <begin position="129"/>
        <end position="548"/>
    </location>
</feature>
<evidence type="ECO:0000256" key="2">
    <source>
        <dbReference type="ARBA" id="ARBA00011073"/>
    </source>
</evidence>
<reference evidence="15" key="1">
    <citation type="journal article" date="2017" name="Nature">
        <title>The sunflower genome provides insights into oil metabolism, flowering and Asterid evolution.</title>
        <authorList>
            <person name="Badouin H."/>
            <person name="Gouzy J."/>
            <person name="Grassa C.J."/>
            <person name="Murat F."/>
            <person name="Staton S.E."/>
            <person name="Cottret L."/>
            <person name="Lelandais-Briere C."/>
            <person name="Owens G.L."/>
            <person name="Carrere S."/>
            <person name="Mayjonade B."/>
            <person name="Legrand L."/>
            <person name="Gill N."/>
            <person name="Kane N.C."/>
            <person name="Bowers J.E."/>
            <person name="Hubner S."/>
            <person name="Bellec A."/>
            <person name="Berard A."/>
            <person name="Berges H."/>
            <person name="Blanchet N."/>
            <person name="Boniface M.C."/>
            <person name="Brunel D."/>
            <person name="Catrice O."/>
            <person name="Chaidir N."/>
            <person name="Claudel C."/>
            <person name="Donnadieu C."/>
            <person name="Faraut T."/>
            <person name="Fievet G."/>
            <person name="Helmstetter N."/>
            <person name="King M."/>
            <person name="Knapp S.J."/>
            <person name="Lai Z."/>
            <person name="Le Paslier M.C."/>
            <person name="Lippi Y."/>
            <person name="Lorenzon L."/>
            <person name="Mandel J.R."/>
            <person name="Marage G."/>
            <person name="Marchand G."/>
            <person name="Marquand E."/>
            <person name="Bret-Mestries E."/>
            <person name="Morien E."/>
            <person name="Nambeesan S."/>
            <person name="Nguyen T."/>
            <person name="Pegot-Espagnet P."/>
            <person name="Pouilly N."/>
            <person name="Raftis F."/>
            <person name="Sallet E."/>
            <person name="Schiex T."/>
            <person name="Thomas J."/>
            <person name="Vandecasteele C."/>
            <person name="Vares D."/>
            <person name="Vear F."/>
            <person name="Vautrin S."/>
            <person name="Crespi M."/>
            <person name="Mangin B."/>
            <person name="Burke J.M."/>
            <person name="Salse J."/>
            <person name="Munos S."/>
            <person name="Vincourt P."/>
            <person name="Rieseberg L.H."/>
            <person name="Langlade N.B."/>
        </authorList>
    </citation>
    <scope>NUCLEOTIDE SEQUENCE</scope>
    <source>
        <tissue evidence="15">Leaves</tissue>
    </source>
</reference>
<dbReference type="InterPro" id="IPR036852">
    <property type="entry name" value="Peptidase_S8/S53_dom_sf"/>
</dbReference>
<dbReference type="SUPFAM" id="SSF52743">
    <property type="entry name" value="Subtilisin-like"/>
    <property type="match status" value="1"/>
</dbReference>
<evidence type="ECO:0000259" key="13">
    <source>
        <dbReference type="Pfam" id="PF05922"/>
    </source>
</evidence>
<evidence type="ECO:0000313" key="15">
    <source>
        <dbReference type="EMBL" id="KAF5754162.1"/>
    </source>
</evidence>
<dbReference type="InterPro" id="IPR034197">
    <property type="entry name" value="Peptidases_S8_3"/>
</dbReference>
<evidence type="ECO:0000313" key="16">
    <source>
        <dbReference type="Proteomes" id="UP000215914"/>
    </source>
</evidence>
<proteinExistence type="inferred from homology"/>
<keyword evidence="6 9" id="KW-0720">Serine protease</keyword>
<dbReference type="GO" id="GO:0006508">
    <property type="term" value="P:proteolysis"/>
    <property type="evidence" value="ECO:0007669"/>
    <property type="project" value="UniProtKB-KW"/>
</dbReference>
<evidence type="ECO:0000256" key="8">
    <source>
        <dbReference type="PIRSR" id="PIRSR615500-1"/>
    </source>
</evidence>
<dbReference type="Gene3D" id="3.50.30.30">
    <property type="match status" value="1"/>
</dbReference>
<dbReference type="Pfam" id="PF02225">
    <property type="entry name" value="PA"/>
    <property type="match status" value="1"/>
</dbReference>
<comment type="similarity">
    <text evidence="2 9">Belongs to the peptidase S8 family.</text>
</comment>
<comment type="subcellular location">
    <subcellularLocation>
        <location evidence="1">Secreted</location>
    </subcellularLocation>
</comment>
<comment type="caution">
    <text evidence="15">The sequence shown here is derived from an EMBL/GenBank/DDBJ whole genome shotgun (WGS) entry which is preliminary data.</text>
</comment>
<dbReference type="PRINTS" id="PR00723">
    <property type="entry name" value="SUBTILISIN"/>
</dbReference>
<name>A0A9K3DET3_HELAN</name>
<dbReference type="InterPro" id="IPR000209">
    <property type="entry name" value="Peptidase_S8/S53_dom"/>
</dbReference>
<organism evidence="15 16">
    <name type="scientific">Helianthus annuus</name>
    <name type="common">Common sunflower</name>
    <dbReference type="NCBI Taxonomy" id="4232"/>
    <lineage>
        <taxon>Eukaryota</taxon>
        <taxon>Viridiplantae</taxon>
        <taxon>Streptophyta</taxon>
        <taxon>Embryophyta</taxon>
        <taxon>Tracheophyta</taxon>
        <taxon>Spermatophyta</taxon>
        <taxon>Magnoliopsida</taxon>
        <taxon>eudicotyledons</taxon>
        <taxon>Gunneridae</taxon>
        <taxon>Pentapetalae</taxon>
        <taxon>asterids</taxon>
        <taxon>campanulids</taxon>
        <taxon>Asterales</taxon>
        <taxon>Asteraceae</taxon>
        <taxon>Asteroideae</taxon>
        <taxon>Heliantheae alliance</taxon>
        <taxon>Heliantheae</taxon>
        <taxon>Helianthus</taxon>
    </lineage>
</organism>
<keyword evidence="16" id="KW-1185">Reference proteome</keyword>
<feature type="active site" description="Charge relay system" evidence="8 9">
    <location>
        <position position="191"/>
    </location>
</feature>
<reference evidence="15" key="2">
    <citation type="submission" date="2020-06" db="EMBL/GenBank/DDBJ databases">
        <title>Helianthus annuus Genome sequencing and assembly Release 2.</title>
        <authorList>
            <person name="Gouzy J."/>
            <person name="Langlade N."/>
            <person name="Munos S."/>
        </authorList>
    </citation>
    <scope>NUCLEOTIDE SEQUENCE</scope>
    <source>
        <tissue evidence="15">Leaves</tissue>
    </source>
</reference>
<evidence type="ECO:0000256" key="10">
    <source>
        <dbReference type="SAM" id="SignalP"/>
    </source>
</evidence>
<dbReference type="PROSITE" id="PS00136">
    <property type="entry name" value="SUBTILASE_ASP"/>
    <property type="match status" value="1"/>
</dbReference>
<feature type="chain" id="PRO_5039939377" evidence="10">
    <location>
        <begin position="25"/>
        <end position="729"/>
    </location>
</feature>
<dbReference type="InterPro" id="IPR041469">
    <property type="entry name" value="Subtilisin-like_FN3"/>
</dbReference>
<dbReference type="InterPro" id="IPR003137">
    <property type="entry name" value="PA_domain"/>
</dbReference>